<keyword evidence="3" id="KW-0378">Hydrolase</keyword>
<dbReference type="EMBL" id="HBUE01079345">
    <property type="protein sequence ID" value="CAG6476815.1"/>
    <property type="molecule type" value="Transcribed_RNA"/>
</dbReference>
<dbReference type="GO" id="GO:0016799">
    <property type="term" value="F:hydrolase activity, hydrolyzing N-glycosyl compounds"/>
    <property type="evidence" value="ECO:0007669"/>
    <property type="project" value="InterPro"/>
</dbReference>
<evidence type="ECO:0000256" key="1">
    <source>
        <dbReference type="ARBA" id="ARBA00009176"/>
    </source>
</evidence>
<evidence type="ECO:0000259" key="2">
    <source>
        <dbReference type="Pfam" id="PF01156"/>
    </source>
</evidence>
<dbReference type="InterPro" id="IPR052775">
    <property type="entry name" value="IUN_hydrolase"/>
</dbReference>
<dbReference type="SUPFAM" id="SSF53590">
    <property type="entry name" value="Nucleoside hydrolase"/>
    <property type="match status" value="1"/>
</dbReference>
<dbReference type="PANTHER" id="PTHR46190">
    <property type="entry name" value="SI:CH211-201H21.5-RELATED"/>
    <property type="match status" value="1"/>
</dbReference>
<evidence type="ECO:0000313" key="3">
    <source>
        <dbReference type="EMBL" id="CAG6476815.1"/>
    </source>
</evidence>
<name>A0A8D8BNN7_CULPI</name>
<dbReference type="PANTHER" id="PTHR46190:SF1">
    <property type="entry name" value="SI:CH211-201H21.5"/>
    <property type="match status" value="1"/>
</dbReference>
<comment type="similarity">
    <text evidence="1">Belongs to the IUNH family.</text>
</comment>
<reference evidence="3" key="1">
    <citation type="submission" date="2021-05" db="EMBL/GenBank/DDBJ databases">
        <authorList>
            <person name="Alioto T."/>
            <person name="Alioto T."/>
            <person name="Gomez Garrido J."/>
        </authorList>
    </citation>
    <scope>NUCLEOTIDE SEQUENCE</scope>
</reference>
<dbReference type="Gene3D" id="3.90.245.10">
    <property type="entry name" value="Ribonucleoside hydrolase-like"/>
    <property type="match status" value="1"/>
</dbReference>
<accession>A0A8D8BNN7</accession>
<proteinExistence type="inferred from homology"/>
<dbReference type="AlphaFoldDB" id="A0A8D8BNN7"/>
<feature type="domain" description="Inosine/uridine-preferring nucleoside hydrolase" evidence="2">
    <location>
        <begin position="17"/>
        <end position="315"/>
    </location>
</feature>
<dbReference type="InterPro" id="IPR036452">
    <property type="entry name" value="Ribo_hydro-like"/>
</dbReference>
<protein>
    <submittedName>
        <fullName evidence="3">Inosine-uridine preferring nucleoside hydrolase</fullName>
    </submittedName>
</protein>
<sequence>MAAPPTSNGSARRRRRVIVDVDVGTDDAWALLLLLKCERKYNFSVEAITCTHGNTDVHNATRNVVRILGAIGRTDVPVYRGAEEPLATPILEKERHFHGMDGFGDLNFPDVVDEGLIKAEHAVNELYRRIAGDPGEISLIFVGPLTNLALCLKMYPKVSGMIKDLYIMGGNRNGVGNVTKSAEFNFWADPEAAHVVLNTVQCPITVLPWETCITQHQSLPMSWRMDVVGNTKNRAVQMLNQVETKCYSHWDKWMPCDAFLAAVFICPAIVEHSEQFHVDIELTGRLTRGQMVLDHLKKAKDTTRIVDRIDCEKFKLLMLYSADHDVEAEL</sequence>
<organism evidence="3">
    <name type="scientific">Culex pipiens</name>
    <name type="common">House mosquito</name>
    <dbReference type="NCBI Taxonomy" id="7175"/>
    <lineage>
        <taxon>Eukaryota</taxon>
        <taxon>Metazoa</taxon>
        <taxon>Ecdysozoa</taxon>
        <taxon>Arthropoda</taxon>
        <taxon>Hexapoda</taxon>
        <taxon>Insecta</taxon>
        <taxon>Pterygota</taxon>
        <taxon>Neoptera</taxon>
        <taxon>Endopterygota</taxon>
        <taxon>Diptera</taxon>
        <taxon>Nematocera</taxon>
        <taxon>Culicoidea</taxon>
        <taxon>Culicidae</taxon>
        <taxon>Culicinae</taxon>
        <taxon>Culicini</taxon>
        <taxon>Culex</taxon>
        <taxon>Culex</taxon>
    </lineage>
</organism>
<dbReference type="Pfam" id="PF01156">
    <property type="entry name" value="IU_nuc_hydro"/>
    <property type="match status" value="1"/>
</dbReference>
<dbReference type="CDD" id="cd02649">
    <property type="entry name" value="nuc_hydro_CeIAG"/>
    <property type="match status" value="1"/>
</dbReference>
<dbReference type="InterPro" id="IPR001910">
    <property type="entry name" value="Inosine/uridine_hydrolase_dom"/>
</dbReference>